<name>A0A0F9RMT7_9ZZZZ</name>
<comment type="caution">
    <text evidence="1">The sequence shown here is derived from an EMBL/GenBank/DDBJ whole genome shotgun (WGS) entry which is preliminary data.</text>
</comment>
<organism evidence="1">
    <name type="scientific">marine sediment metagenome</name>
    <dbReference type="NCBI Taxonomy" id="412755"/>
    <lineage>
        <taxon>unclassified sequences</taxon>
        <taxon>metagenomes</taxon>
        <taxon>ecological metagenomes</taxon>
    </lineage>
</organism>
<reference evidence="1" key="1">
    <citation type="journal article" date="2015" name="Nature">
        <title>Complex archaea that bridge the gap between prokaryotes and eukaryotes.</title>
        <authorList>
            <person name="Spang A."/>
            <person name="Saw J.H."/>
            <person name="Jorgensen S.L."/>
            <person name="Zaremba-Niedzwiedzka K."/>
            <person name="Martijn J."/>
            <person name="Lind A.E."/>
            <person name="van Eijk R."/>
            <person name="Schleper C."/>
            <person name="Guy L."/>
            <person name="Ettema T.J."/>
        </authorList>
    </citation>
    <scope>NUCLEOTIDE SEQUENCE</scope>
</reference>
<dbReference type="EMBL" id="LAZR01003411">
    <property type="protein sequence ID" value="KKN18598.1"/>
    <property type="molecule type" value="Genomic_DNA"/>
</dbReference>
<protein>
    <submittedName>
        <fullName evidence="1">Uncharacterized protein</fullName>
    </submittedName>
</protein>
<accession>A0A0F9RMT7</accession>
<gene>
    <name evidence="1" type="ORF">LCGC14_0954220</name>
</gene>
<evidence type="ECO:0000313" key="1">
    <source>
        <dbReference type="EMBL" id="KKN18598.1"/>
    </source>
</evidence>
<dbReference type="AlphaFoldDB" id="A0A0F9RMT7"/>
<proteinExistence type="predicted"/>
<sequence>MNSYRTRIFDGQIGFGSGSKINADDIPESLTRFWLTNAAQEISGSKIFGDDLDMSFNSIVNVVDPTLDQDVATKKYVDTVSGSIGSNLESNYATKTYVDTVSGSIGQDLNHQVLELYAYVDTASGSCAQSLQSVTNIGNTTTNDITAANLKSNTDIYVNYDGPEGDSYLYFYNVGSPVGVSISWNDSSNKFIATPKLAAPNLEVTGDNNSNDTSYVAMVLHGTDSSPPAASTYPRGTIYIQYTP</sequence>